<dbReference type="InterPro" id="IPR046878">
    <property type="entry name" value="Big_14"/>
</dbReference>
<gene>
    <name evidence="3" type="ORF">CLNEO_02890</name>
    <name evidence="4" type="ORF">CLNEO_04180</name>
</gene>
<evidence type="ECO:0000313" key="3">
    <source>
        <dbReference type="EMBL" id="KXL54188.1"/>
    </source>
</evidence>
<evidence type="ECO:0000313" key="5">
    <source>
        <dbReference type="Proteomes" id="UP000070539"/>
    </source>
</evidence>
<keyword evidence="1" id="KW-0732">Signal</keyword>
<reference evidence="4 5" key="1">
    <citation type="submission" date="2016-01" db="EMBL/GenBank/DDBJ databases">
        <title>Genome sequence of Clostridium neopropionicum X4, DSM-3847.</title>
        <authorList>
            <person name="Poehlein A."/>
            <person name="Beck M.H."/>
            <person name="Bengelsdorf F.R."/>
            <person name="Daniel R."/>
            <person name="Duerre P."/>
        </authorList>
    </citation>
    <scope>NUCLEOTIDE SEQUENCE [LARGE SCALE GENOMIC DNA]</scope>
    <source>
        <strain evidence="4 5">DSM-3847</strain>
    </source>
</reference>
<feature type="domain" description="Bacterial Ig-like" evidence="2">
    <location>
        <begin position="36"/>
        <end position="127"/>
    </location>
</feature>
<evidence type="ECO:0000259" key="2">
    <source>
        <dbReference type="Pfam" id="PF20251"/>
    </source>
</evidence>
<proteinExistence type="predicted"/>
<comment type="caution">
    <text evidence="4">The sequence shown here is derived from an EMBL/GenBank/DDBJ whole genome shotgun (WGS) entry which is preliminary data.</text>
</comment>
<keyword evidence="5" id="KW-1185">Reference proteome</keyword>
<organism evidence="4 5">
    <name type="scientific">Anaerotignum neopropionicum</name>
    <dbReference type="NCBI Taxonomy" id="36847"/>
    <lineage>
        <taxon>Bacteria</taxon>
        <taxon>Bacillati</taxon>
        <taxon>Bacillota</taxon>
        <taxon>Clostridia</taxon>
        <taxon>Lachnospirales</taxon>
        <taxon>Anaerotignaceae</taxon>
        <taxon>Anaerotignum</taxon>
    </lineage>
</organism>
<feature type="signal peptide" evidence="1">
    <location>
        <begin position="1"/>
        <end position="20"/>
    </location>
</feature>
<sequence>MRKGLVFLVSVFLIFLTACGSGENGGTVYTEVNVEDGISFVLKEGTLKSSGATFILTNNTEGPINYSAHEYHFEQLKDGQWVEFTGTAQANWSEEAATLEAGQEVELSYVWKTFCGSTVKGTQYRLIILVNGSAVAVEITGI</sequence>
<dbReference type="EMBL" id="LRVM01000001">
    <property type="protein sequence ID" value="KXL54313.1"/>
    <property type="molecule type" value="Genomic_DNA"/>
</dbReference>
<protein>
    <recommendedName>
        <fullName evidence="2">Bacterial Ig-like domain-containing protein</fullName>
    </recommendedName>
</protein>
<feature type="chain" id="PRO_5038292472" description="Bacterial Ig-like domain-containing protein" evidence="1">
    <location>
        <begin position="21"/>
        <end position="142"/>
    </location>
</feature>
<dbReference type="EMBL" id="LRVM01000001">
    <property type="protein sequence ID" value="KXL54188.1"/>
    <property type="molecule type" value="Genomic_DNA"/>
</dbReference>
<dbReference type="OrthoDB" id="2065584at2"/>
<dbReference type="Proteomes" id="UP000070539">
    <property type="component" value="Unassembled WGS sequence"/>
</dbReference>
<name>A0A136WIQ3_9FIRM</name>
<dbReference type="STRING" id="36847.CLNEO_02890"/>
<dbReference type="AlphaFoldDB" id="A0A136WIQ3"/>
<dbReference type="PROSITE" id="PS51257">
    <property type="entry name" value="PROKAR_LIPOPROTEIN"/>
    <property type="match status" value="1"/>
</dbReference>
<accession>A0A136WIQ3</accession>
<evidence type="ECO:0000256" key="1">
    <source>
        <dbReference type="SAM" id="SignalP"/>
    </source>
</evidence>
<dbReference type="RefSeq" id="WP_066083759.1">
    <property type="nucleotide sequence ID" value="NZ_LRVM01000001.1"/>
</dbReference>
<dbReference type="Pfam" id="PF20251">
    <property type="entry name" value="Big_14"/>
    <property type="match status" value="1"/>
</dbReference>
<evidence type="ECO:0000313" key="4">
    <source>
        <dbReference type="EMBL" id="KXL54313.1"/>
    </source>
</evidence>